<feature type="signal peptide" evidence="1">
    <location>
        <begin position="1"/>
        <end position="20"/>
    </location>
</feature>
<dbReference type="Proteomes" id="UP001159405">
    <property type="component" value="Unassembled WGS sequence"/>
</dbReference>
<proteinExistence type="predicted"/>
<evidence type="ECO:0000256" key="1">
    <source>
        <dbReference type="SAM" id="SignalP"/>
    </source>
</evidence>
<keyword evidence="3" id="KW-1185">Reference proteome</keyword>
<name>A0ABN8MUV0_9CNID</name>
<gene>
    <name evidence="2" type="ORF">PLOB_00000018</name>
</gene>
<sequence>MKSLLIAMCTFAALFHSSFEAAHKGCCSCNKFSKEQAKQIQTLLQQEAGSLRQGMQTMCPKKSTKSNPQWQKVNGENPVCFRVSGDRPGRFTISKEGFVAAFKLVHRSGSVTCEKDKCHGHDSYSSKWGCSTNHSYVGSTPLGTFITTQSKRVLFPREKFIRIKSMNTWYALPGFEPDSDFLVFHDFANPEFLQENQELQLWYGEDLENFNEDNNEGQTCADVYAWYL</sequence>
<dbReference type="EMBL" id="CALNXK010000001">
    <property type="protein sequence ID" value="CAH3032561.1"/>
    <property type="molecule type" value="Genomic_DNA"/>
</dbReference>
<evidence type="ECO:0000313" key="3">
    <source>
        <dbReference type="Proteomes" id="UP001159405"/>
    </source>
</evidence>
<comment type="caution">
    <text evidence="2">The sequence shown here is derived from an EMBL/GenBank/DDBJ whole genome shotgun (WGS) entry which is preliminary data.</text>
</comment>
<organism evidence="2 3">
    <name type="scientific">Porites lobata</name>
    <dbReference type="NCBI Taxonomy" id="104759"/>
    <lineage>
        <taxon>Eukaryota</taxon>
        <taxon>Metazoa</taxon>
        <taxon>Cnidaria</taxon>
        <taxon>Anthozoa</taxon>
        <taxon>Hexacorallia</taxon>
        <taxon>Scleractinia</taxon>
        <taxon>Fungiina</taxon>
        <taxon>Poritidae</taxon>
        <taxon>Porites</taxon>
    </lineage>
</organism>
<reference evidence="2 3" key="1">
    <citation type="submission" date="2022-05" db="EMBL/GenBank/DDBJ databases">
        <authorList>
            <consortium name="Genoscope - CEA"/>
            <person name="William W."/>
        </authorList>
    </citation>
    <scope>NUCLEOTIDE SEQUENCE [LARGE SCALE GENOMIC DNA]</scope>
</reference>
<feature type="chain" id="PRO_5045435002" evidence="1">
    <location>
        <begin position="21"/>
        <end position="228"/>
    </location>
</feature>
<accession>A0ABN8MUV0</accession>
<evidence type="ECO:0000313" key="2">
    <source>
        <dbReference type="EMBL" id="CAH3032561.1"/>
    </source>
</evidence>
<keyword evidence="1" id="KW-0732">Signal</keyword>
<protein>
    <submittedName>
        <fullName evidence="2">Uncharacterized protein</fullName>
    </submittedName>
</protein>